<dbReference type="EMBL" id="JASCZI010211760">
    <property type="protein sequence ID" value="MED6196484.1"/>
    <property type="molecule type" value="Genomic_DNA"/>
</dbReference>
<name>A0ABU6XFY0_9FABA</name>
<comment type="caution">
    <text evidence="1">The sequence shown here is derived from an EMBL/GenBank/DDBJ whole genome shotgun (WGS) entry which is preliminary data.</text>
</comment>
<organism evidence="1 2">
    <name type="scientific">Stylosanthes scabra</name>
    <dbReference type="NCBI Taxonomy" id="79078"/>
    <lineage>
        <taxon>Eukaryota</taxon>
        <taxon>Viridiplantae</taxon>
        <taxon>Streptophyta</taxon>
        <taxon>Embryophyta</taxon>
        <taxon>Tracheophyta</taxon>
        <taxon>Spermatophyta</taxon>
        <taxon>Magnoliopsida</taxon>
        <taxon>eudicotyledons</taxon>
        <taxon>Gunneridae</taxon>
        <taxon>Pentapetalae</taxon>
        <taxon>rosids</taxon>
        <taxon>fabids</taxon>
        <taxon>Fabales</taxon>
        <taxon>Fabaceae</taxon>
        <taxon>Papilionoideae</taxon>
        <taxon>50 kb inversion clade</taxon>
        <taxon>dalbergioids sensu lato</taxon>
        <taxon>Dalbergieae</taxon>
        <taxon>Pterocarpus clade</taxon>
        <taxon>Stylosanthes</taxon>
    </lineage>
</organism>
<sequence>MFVRFHHVDHVKRQFGSEQPIPSDPVNLDRFFGASARGEDKWWLNELDYWYNFWNNRRAREHQIQIVYTPYIGWPTKEYIDWWVVAYRRRFLSEDRMLHDPRGVQLPDDVPPATTQSRDLMHCKQHCAARMTLDLSEMIMTPCWGVTCLLRFGRKKDQDSGVSDSTSANTISKMSFPSCATAINTPPYFP</sequence>
<dbReference type="Proteomes" id="UP001341840">
    <property type="component" value="Unassembled WGS sequence"/>
</dbReference>
<proteinExistence type="predicted"/>
<gene>
    <name evidence="1" type="ORF">PIB30_048016</name>
</gene>
<keyword evidence="2" id="KW-1185">Reference proteome</keyword>
<evidence type="ECO:0000313" key="1">
    <source>
        <dbReference type="EMBL" id="MED6196484.1"/>
    </source>
</evidence>
<reference evidence="1 2" key="1">
    <citation type="journal article" date="2023" name="Plants (Basel)">
        <title>Bridging the Gap: Combining Genomics and Transcriptomics Approaches to Understand Stylosanthes scabra, an Orphan Legume from the Brazilian Caatinga.</title>
        <authorList>
            <person name="Ferreira-Neto J.R.C."/>
            <person name="da Silva M.D."/>
            <person name="Binneck E."/>
            <person name="de Melo N.F."/>
            <person name="da Silva R.H."/>
            <person name="de Melo A.L.T.M."/>
            <person name="Pandolfi V."/>
            <person name="Bustamante F.O."/>
            <person name="Brasileiro-Vidal A.C."/>
            <person name="Benko-Iseppon A.M."/>
        </authorList>
    </citation>
    <scope>NUCLEOTIDE SEQUENCE [LARGE SCALE GENOMIC DNA]</scope>
    <source>
        <tissue evidence="1">Leaves</tissue>
    </source>
</reference>
<evidence type="ECO:0000313" key="2">
    <source>
        <dbReference type="Proteomes" id="UP001341840"/>
    </source>
</evidence>
<evidence type="ECO:0008006" key="3">
    <source>
        <dbReference type="Google" id="ProtNLM"/>
    </source>
</evidence>
<protein>
    <recommendedName>
        <fullName evidence="3">Aminotransferase-like plant mobile domain-containing protein</fullName>
    </recommendedName>
</protein>
<accession>A0ABU6XFY0</accession>